<accession>A0AC60QUR3</accession>
<organism evidence="1 2">
    <name type="scientific">Ixodes persulcatus</name>
    <name type="common">Taiga tick</name>
    <dbReference type="NCBI Taxonomy" id="34615"/>
    <lineage>
        <taxon>Eukaryota</taxon>
        <taxon>Metazoa</taxon>
        <taxon>Ecdysozoa</taxon>
        <taxon>Arthropoda</taxon>
        <taxon>Chelicerata</taxon>
        <taxon>Arachnida</taxon>
        <taxon>Acari</taxon>
        <taxon>Parasitiformes</taxon>
        <taxon>Ixodida</taxon>
        <taxon>Ixodoidea</taxon>
        <taxon>Ixodidae</taxon>
        <taxon>Ixodinae</taxon>
        <taxon>Ixodes</taxon>
    </lineage>
</organism>
<proteinExistence type="predicted"/>
<sequence length="182" mass="20723">MSESSLNQWASSMRREARYYRQRAFGVVAEDEIPTVGKLAKRFELDDAMPFVTVVIMHRKLEKFGFKYKKRSRNALLIEATHIVAGHKVVTNVGQRIRHERVRKNALGSPRDCRTPRQGRKAGRDPLWQREQKQPRQGLLVKHGYHTSLGKGTSALAGILAGAQGKTFGPWVKKSPKREPRP</sequence>
<dbReference type="Proteomes" id="UP000805193">
    <property type="component" value="Unassembled WGS sequence"/>
</dbReference>
<dbReference type="EMBL" id="JABSTQ010003459">
    <property type="protein sequence ID" value="KAG0443422.1"/>
    <property type="molecule type" value="Genomic_DNA"/>
</dbReference>
<evidence type="ECO:0000313" key="1">
    <source>
        <dbReference type="EMBL" id="KAG0443422.1"/>
    </source>
</evidence>
<protein>
    <submittedName>
        <fullName evidence="1">Uncharacterized protein</fullName>
    </submittedName>
</protein>
<comment type="caution">
    <text evidence="1">The sequence shown here is derived from an EMBL/GenBank/DDBJ whole genome shotgun (WGS) entry which is preliminary data.</text>
</comment>
<name>A0AC60QUR3_IXOPE</name>
<gene>
    <name evidence="1" type="ORF">HPB47_014941</name>
</gene>
<evidence type="ECO:0000313" key="2">
    <source>
        <dbReference type="Proteomes" id="UP000805193"/>
    </source>
</evidence>
<keyword evidence="2" id="KW-1185">Reference proteome</keyword>
<reference evidence="1 2" key="1">
    <citation type="journal article" date="2020" name="Cell">
        <title>Large-Scale Comparative Analyses of Tick Genomes Elucidate Their Genetic Diversity and Vector Capacities.</title>
        <authorList>
            <consortium name="Tick Genome and Microbiome Consortium (TIGMIC)"/>
            <person name="Jia N."/>
            <person name="Wang J."/>
            <person name="Shi W."/>
            <person name="Du L."/>
            <person name="Sun Y."/>
            <person name="Zhan W."/>
            <person name="Jiang J.F."/>
            <person name="Wang Q."/>
            <person name="Zhang B."/>
            <person name="Ji P."/>
            <person name="Bell-Sakyi L."/>
            <person name="Cui X.M."/>
            <person name="Yuan T.T."/>
            <person name="Jiang B.G."/>
            <person name="Yang W.F."/>
            <person name="Lam T.T."/>
            <person name="Chang Q.C."/>
            <person name="Ding S.J."/>
            <person name="Wang X.J."/>
            <person name="Zhu J.G."/>
            <person name="Ruan X.D."/>
            <person name="Zhao L."/>
            <person name="Wei J.T."/>
            <person name="Ye R.Z."/>
            <person name="Que T.C."/>
            <person name="Du C.H."/>
            <person name="Zhou Y.H."/>
            <person name="Cheng J.X."/>
            <person name="Dai P.F."/>
            <person name="Guo W.B."/>
            <person name="Han X.H."/>
            <person name="Huang E.J."/>
            <person name="Li L.F."/>
            <person name="Wei W."/>
            <person name="Gao Y.C."/>
            <person name="Liu J.Z."/>
            <person name="Shao H.Z."/>
            <person name="Wang X."/>
            <person name="Wang C.C."/>
            <person name="Yang T.C."/>
            <person name="Huo Q.B."/>
            <person name="Li W."/>
            <person name="Chen H.Y."/>
            <person name="Chen S.E."/>
            <person name="Zhou L.G."/>
            <person name="Ni X.B."/>
            <person name="Tian J.H."/>
            <person name="Sheng Y."/>
            <person name="Liu T."/>
            <person name="Pan Y.S."/>
            <person name="Xia L.Y."/>
            <person name="Li J."/>
            <person name="Zhao F."/>
            <person name="Cao W.C."/>
        </authorList>
    </citation>
    <scope>NUCLEOTIDE SEQUENCE [LARGE SCALE GENOMIC DNA]</scope>
    <source>
        <strain evidence="1">Iper-2018</strain>
    </source>
</reference>